<dbReference type="Pfam" id="PF07291">
    <property type="entry name" value="MauE"/>
    <property type="match status" value="1"/>
</dbReference>
<comment type="caution">
    <text evidence="6">The sequence shown here is derived from an EMBL/GenBank/DDBJ whole genome shotgun (WGS) entry which is preliminary data.</text>
</comment>
<sequence>MVGGITAWKGPGDSHALFAVRTQMLIAYIGFGCRILLALVFVAAAASKLRGRRDFIEFRATVSAFGVKPRWSSAAAGAVIACELAAAALMPVGVTAPAGLGIGAALLIVFSLVIASALRRGTSTSCRCFGTSTRPLGVRHLVRNAILLVIAGAGLAGTVLTGHTGSAGFDTAALIVSGFAAVVAAALVIAYDDLVALVLPR</sequence>
<dbReference type="EMBL" id="VDLX02000019">
    <property type="protein sequence ID" value="KAB8189593.1"/>
    <property type="molecule type" value="Genomic_DNA"/>
</dbReference>
<dbReference type="AlphaFoldDB" id="A0A5C4VMQ9"/>
<comment type="subcellular location">
    <subcellularLocation>
        <location evidence="1">Membrane</location>
        <topology evidence="1">Multi-pass membrane protein</topology>
    </subcellularLocation>
</comment>
<dbReference type="InterPro" id="IPR009908">
    <property type="entry name" value="Methylamine_util_MauE"/>
</dbReference>
<gene>
    <name evidence="6" type="ORF">FH608_039065</name>
</gene>
<evidence type="ECO:0000313" key="6">
    <source>
        <dbReference type="EMBL" id="KAB8189593.1"/>
    </source>
</evidence>
<name>A0A5C4VMQ9_9ACTN</name>
<keyword evidence="3" id="KW-1133">Transmembrane helix</keyword>
<evidence type="ECO:0000259" key="5">
    <source>
        <dbReference type="Pfam" id="PF07291"/>
    </source>
</evidence>
<evidence type="ECO:0000256" key="4">
    <source>
        <dbReference type="ARBA" id="ARBA00023136"/>
    </source>
</evidence>
<dbReference type="UniPathway" id="UPA00895"/>
<evidence type="ECO:0000256" key="2">
    <source>
        <dbReference type="ARBA" id="ARBA00022692"/>
    </source>
</evidence>
<keyword evidence="4" id="KW-0472">Membrane</keyword>
<feature type="domain" description="Methylamine utilisation protein MauE" evidence="5">
    <location>
        <begin position="27"/>
        <end position="156"/>
    </location>
</feature>
<evidence type="ECO:0000313" key="7">
    <source>
        <dbReference type="Proteomes" id="UP000312512"/>
    </source>
</evidence>
<dbReference type="OrthoDB" id="3430313at2"/>
<reference evidence="6 7" key="1">
    <citation type="submission" date="2019-10" db="EMBL/GenBank/DDBJ databases">
        <title>Nonomuraea sp. nov., isolated from Phyllanthus amarus.</title>
        <authorList>
            <person name="Klykleung N."/>
            <person name="Tanasupawat S."/>
        </authorList>
    </citation>
    <scope>NUCLEOTIDE SEQUENCE [LARGE SCALE GENOMIC DNA]</scope>
    <source>
        <strain evidence="6 7">PA1-10</strain>
    </source>
</reference>
<dbReference type="GO" id="GO:0016020">
    <property type="term" value="C:membrane"/>
    <property type="evidence" value="ECO:0007669"/>
    <property type="project" value="UniProtKB-SubCell"/>
</dbReference>
<evidence type="ECO:0000256" key="1">
    <source>
        <dbReference type="ARBA" id="ARBA00004141"/>
    </source>
</evidence>
<proteinExistence type="predicted"/>
<protein>
    <submittedName>
        <fullName evidence="6">Methylamine utilization protein MauE</fullName>
    </submittedName>
</protein>
<dbReference type="GO" id="GO:0030416">
    <property type="term" value="P:methylamine metabolic process"/>
    <property type="evidence" value="ECO:0007669"/>
    <property type="project" value="InterPro"/>
</dbReference>
<keyword evidence="2" id="KW-0812">Transmembrane</keyword>
<dbReference type="Proteomes" id="UP000312512">
    <property type="component" value="Unassembled WGS sequence"/>
</dbReference>
<organism evidence="6 7">
    <name type="scientific">Nonomuraea phyllanthi</name>
    <dbReference type="NCBI Taxonomy" id="2219224"/>
    <lineage>
        <taxon>Bacteria</taxon>
        <taxon>Bacillati</taxon>
        <taxon>Actinomycetota</taxon>
        <taxon>Actinomycetes</taxon>
        <taxon>Streptosporangiales</taxon>
        <taxon>Streptosporangiaceae</taxon>
        <taxon>Nonomuraea</taxon>
    </lineage>
</organism>
<keyword evidence="7" id="KW-1185">Reference proteome</keyword>
<evidence type="ECO:0000256" key="3">
    <source>
        <dbReference type="ARBA" id="ARBA00022989"/>
    </source>
</evidence>
<accession>A0A5C4VMQ9</accession>